<name>A0ABS2U3K4_9ACTN</name>
<dbReference type="PANTHER" id="PTHR11461">
    <property type="entry name" value="SERINE PROTEASE INHIBITOR, SERPIN"/>
    <property type="match status" value="1"/>
</dbReference>
<proteinExistence type="inferred from homology"/>
<keyword evidence="5" id="KW-1185">Reference proteome</keyword>
<dbReference type="RefSeq" id="WP_205361755.1">
    <property type="nucleotide sequence ID" value="NZ_JADKYB010000022.1"/>
</dbReference>
<dbReference type="SUPFAM" id="SSF56574">
    <property type="entry name" value="Serpins"/>
    <property type="match status" value="2"/>
</dbReference>
<dbReference type="EMBL" id="JADKYB010000022">
    <property type="protein sequence ID" value="MBM9509105.1"/>
    <property type="molecule type" value="Genomic_DNA"/>
</dbReference>
<comment type="similarity">
    <text evidence="1">Belongs to the serpin family.</text>
</comment>
<dbReference type="SMART" id="SM00093">
    <property type="entry name" value="SERPIN"/>
    <property type="match status" value="1"/>
</dbReference>
<feature type="compositionally biased region" description="Gly residues" evidence="2">
    <location>
        <begin position="11"/>
        <end position="20"/>
    </location>
</feature>
<evidence type="ECO:0000259" key="3">
    <source>
        <dbReference type="SMART" id="SM00093"/>
    </source>
</evidence>
<reference evidence="4 5" key="1">
    <citation type="submission" date="2021-01" db="EMBL/GenBank/DDBJ databases">
        <title>Streptomyces acididurans sp. nov., isolated from a peat swamp forest soil.</title>
        <authorList>
            <person name="Chantavorakit T."/>
            <person name="Duangmal K."/>
        </authorList>
    </citation>
    <scope>NUCLEOTIDE SEQUENCE [LARGE SCALE GENOMIC DNA]</scope>
    <source>
        <strain evidence="4 5">KK5PA1</strain>
    </source>
</reference>
<dbReference type="PANTHER" id="PTHR11461:SF211">
    <property type="entry name" value="GH10112P-RELATED"/>
    <property type="match status" value="1"/>
</dbReference>
<dbReference type="Pfam" id="PF00079">
    <property type="entry name" value="Serpin"/>
    <property type="match status" value="2"/>
</dbReference>
<evidence type="ECO:0000256" key="2">
    <source>
        <dbReference type="SAM" id="MobiDB-lite"/>
    </source>
</evidence>
<gene>
    <name evidence="4" type="ORF">ITX44_32075</name>
</gene>
<dbReference type="InterPro" id="IPR000215">
    <property type="entry name" value="Serpin_fam"/>
</dbReference>
<protein>
    <recommendedName>
        <fullName evidence="3">Serpin domain-containing protein</fullName>
    </recommendedName>
</protein>
<dbReference type="InterPro" id="IPR042178">
    <property type="entry name" value="Serpin_sf_1"/>
</dbReference>
<sequence length="419" mass="42735">MDAGDVRRAGGLPGGAGPGGLPGGLEDTAVAAINGLTARWAGAAAGAAGGTAFSAVGLWPLLAFLGTAAHGPARAELAEALGMSPDIAALRARTLLDTLDAARGVSAVTGVWTSAALNLREDWLARLPPGVSGRLTGDPAADRAALDAWAADGTRGLIPAFPLSLDPRACMVLASALTVETTWRQPFEPAQAVPAAGPWTGRRDLAALTRTGTDLDQVRVAPTPHGPLTVLEVRGNNGIDVHLLLGEVGARPATVLRAGIEVLAGTYPQLPGSALPLGTRAPGVTVELAPSWSPDALLHTTTFAFTVRADHDLLARPQLFGLATATDRRTGHFPGISDVPLAVGQAGQTMTASFSADGFVAAAVTAVSMMVGAALPPARAKHVSVDFDRPFGFLAVHRRTGLVLTAGWVTEPETAKPGW</sequence>
<feature type="domain" description="Serpin" evidence="3">
    <location>
        <begin position="36"/>
        <end position="412"/>
    </location>
</feature>
<evidence type="ECO:0000313" key="5">
    <source>
        <dbReference type="Proteomes" id="UP000749040"/>
    </source>
</evidence>
<organism evidence="4 5">
    <name type="scientific">Actinacidiphila acididurans</name>
    <dbReference type="NCBI Taxonomy" id="2784346"/>
    <lineage>
        <taxon>Bacteria</taxon>
        <taxon>Bacillati</taxon>
        <taxon>Actinomycetota</taxon>
        <taxon>Actinomycetes</taxon>
        <taxon>Kitasatosporales</taxon>
        <taxon>Streptomycetaceae</taxon>
        <taxon>Actinacidiphila</taxon>
    </lineage>
</organism>
<evidence type="ECO:0000313" key="4">
    <source>
        <dbReference type="EMBL" id="MBM9509105.1"/>
    </source>
</evidence>
<dbReference type="InterPro" id="IPR036186">
    <property type="entry name" value="Serpin_sf"/>
</dbReference>
<evidence type="ECO:0000256" key="1">
    <source>
        <dbReference type="RuleBase" id="RU000411"/>
    </source>
</evidence>
<comment type="caution">
    <text evidence="4">The sequence shown here is derived from an EMBL/GenBank/DDBJ whole genome shotgun (WGS) entry which is preliminary data.</text>
</comment>
<dbReference type="Proteomes" id="UP000749040">
    <property type="component" value="Unassembled WGS sequence"/>
</dbReference>
<dbReference type="Gene3D" id="3.30.497.10">
    <property type="entry name" value="Antithrombin, subunit I, domain 2"/>
    <property type="match status" value="2"/>
</dbReference>
<feature type="region of interest" description="Disordered" evidence="2">
    <location>
        <begin position="1"/>
        <end position="20"/>
    </location>
</feature>
<dbReference type="InterPro" id="IPR023796">
    <property type="entry name" value="Serpin_dom"/>
</dbReference>
<accession>A0ABS2U3K4</accession>